<feature type="domain" description="Flagellar protein FlgJ N-terminal" evidence="1">
    <location>
        <begin position="57"/>
        <end position="103"/>
    </location>
</feature>
<proteinExistence type="predicted"/>
<reference evidence="2" key="1">
    <citation type="journal article" date="2020" name="mSystems">
        <title>Genome- and Community-Level Interaction Insights into Carbon Utilization and Element Cycling Functions of Hydrothermarchaeota in Hydrothermal Sediment.</title>
        <authorList>
            <person name="Zhou Z."/>
            <person name="Liu Y."/>
            <person name="Xu W."/>
            <person name="Pan J."/>
            <person name="Luo Z.H."/>
            <person name="Li M."/>
        </authorList>
    </citation>
    <scope>NUCLEOTIDE SEQUENCE [LARGE SCALE GENOMIC DNA]</scope>
    <source>
        <strain evidence="2">HyVt-92</strain>
    </source>
</reference>
<accession>A0A7V5M048</accession>
<sequence>MFYLDFLLSERKISGAVYSTGNLFVGKAFVSEGENLENLKRVCSQFEAIFLSYLFRQMKKTIPQSGLIEKEWSNRVYEEEFYNAIAQKIAETQSIGLARVLFNELKNKIEKSSGGENGGNKKTCKSFKKATFPL</sequence>
<dbReference type="Pfam" id="PF10135">
    <property type="entry name" value="Rod-binding"/>
    <property type="match status" value="1"/>
</dbReference>
<dbReference type="AlphaFoldDB" id="A0A7V5M048"/>
<comment type="caution">
    <text evidence="2">The sequence shown here is derived from an EMBL/GenBank/DDBJ whole genome shotgun (WGS) entry which is preliminary data.</text>
</comment>
<dbReference type="Proteomes" id="UP000886070">
    <property type="component" value="Unassembled WGS sequence"/>
</dbReference>
<gene>
    <name evidence="2" type="ORF">ENL39_02960</name>
</gene>
<evidence type="ECO:0000259" key="1">
    <source>
        <dbReference type="Pfam" id="PF10135"/>
    </source>
</evidence>
<evidence type="ECO:0000313" key="2">
    <source>
        <dbReference type="EMBL" id="HHF98429.1"/>
    </source>
</evidence>
<name>A0A7V5M048_UNCAE</name>
<dbReference type="InterPro" id="IPR019301">
    <property type="entry name" value="Flagellar_prot_FlgJ_N"/>
</dbReference>
<organism evidence="2">
    <name type="scientific">Aerophobetes bacterium</name>
    <dbReference type="NCBI Taxonomy" id="2030807"/>
    <lineage>
        <taxon>Bacteria</taxon>
        <taxon>Candidatus Aerophobota</taxon>
    </lineage>
</organism>
<dbReference type="EMBL" id="DRTT01000089">
    <property type="protein sequence ID" value="HHF98429.1"/>
    <property type="molecule type" value="Genomic_DNA"/>
</dbReference>
<protein>
    <recommendedName>
        <fullName evidence="1">Flagellar protein FlgJ N-terminal domain-containing protein</fullName>
    </recommendedName>
</protein>